<comment type="caution">
    <text evidence="2">The sequence shown here is derived from an EMBL/GenBank/DDBJ whole genome shotgun (WGS) entry which is preliminary data.</text>
</comment>
<organism evidence="2 3">
    <name type="scientific">Variovorax guangxiensis</name>
    <dbReference type="NCBI Taxonomy" id="1775474"/>
    <lineage>
        <taxon>Bacteria</taxon>
        <taxon>Pseudomonadati</taxon>
        <taxon>Pseudomonadota</taxon>
        <taxon>Betaproteobacteria</taxon>
        <taxon>Burkholderiales</taxon>
        <taxon>Comamonadaceae</taxon>
        <taxon>Variovorax</taxon>
    </lineage>
</organism>
<name>A0A3S0ZIR4_9BURK</name>
<reference evidence="2 3" key="1">
    <citation type="submission" date="2018-12" db="EMBL/GenBank/DDBJ databases">
        <title>The genome sequences of Variovorax guangxiensis DSM 27352.</title>
        <authorList>
            <person name="Gao J."/>
            <person name="Sun J."/>
        </authorList>
    </citation>
    <scope>NUCLEOTIDE SEQUENCE [LARGE SCALE GENOMIC DNA]</scope>
    <source>
        <strain evidence="2 3">DSM 27352</strain>
    </source>
</reference>
<dbReference type="EMBL" id="RXFT01000017">
    <property type="protein sequence ID" value="RUR71092.1"/>
    <property type="molecule type" value="Genomic_DNA"/>
</dbReference>
<protein>
    <submittedName>
        <fullName evidence="2">Uncharacterized protein</fullName>
    </submittedName>
</protein>
<dbReference type="OrthoDB" id="8766251at2"/>
<feature type="compositionally biased region" description="Basic and acidic residues" evidence="1">
    <location>
        <begin position="187"/>
        <end position="197"/>
    </location>
</feature>
<dbReference type="RefSeq" id="WP_126025174.1">
    <property type="nucleotide sequence ID" value="NZ_RXFT01000017.1"/>
</dbReference>
<feature type="region of interest" description="Disordered" evidence="1">
    <location>
        <begin position="166"/>
        <end position="199"/>
    </location>
</feature>
<evidence type="ECO:0000313" key="3">
    <source>
        <dbReference type="Proteomes" id="UP000281118"/>
    </source>
</evidence>
<proteinExistence type="predicted"/>
<evidence type="ECO:0000256" key="1">
    <source>
        <dbReference type="SAM" id="MobiDB-lite"/>
    </source>
</evidence>
<dbReference type="AlphaFoldDB" id="A0A3S0ZIR4"/>
<gene>
    <name evidence="2" type="ORF">EJP67_28960</name>
</gene>
<sequence length="417" mass="46068">MAIAQIKQTSILVDVEFYDDIEKKKLLSADYPAKARRVLEALVTKPLAIPISEFLSYFLFHRKGSDGYGNYEQIQRRMEVAESYIDTCLRFDGTSVGLPSKGRPPRDITEHVGESISLSVVSRLFGLNEADWTPLPSLGGKRAPRSFDFEIASDGKTIVQVESKGSAVENNARKEGSVPNHKRSIRGKKDDLSKPGVKDPYPASVRYGAIVALDARPQSRAKCWLVDPDPEWQAYEPKTLRLLKRMAFLQSWIGLLSPRSQLSASLATRLSDLMTLRDPFELDGLQLLRGNGEPIKYASLSPNSIHSTFLAGKSRVVDRAAGGVVIPVRKDLLAFLAVREELVAVVAEQNFASIMSFDYPASTRLTTVECVLPKSRLSNIKMPPDAVSSGSHLHFYLEGEVHYTPSGLGFGFLSIPD</sequence>
<evidence type="ECO:0000313" key="2">
    <source>
        <dbReference type="EMBL" id="RUR71092.1"/>
    </source>
</evidence>
<dbReference type="Proteomes" id="UP000281118">
    <property type="component" value="Unassembled WGS sequence"/>
</dbReference>
<accession>A0A3S0ZIR4</accession>